<proteinExistence type="predicted"/>
<protein>
    <submittedName>
        <fullName evidence="1">Phage head completion protein</fullName>
    </submittedName>
</protein>
<gene>
    <name evidence="1" type="ORF">OLEAN_C08700</name>
</gene>
<dbReference type="STRING" id="698738.OLEAN_C08700"/>
<evidence type="ECO:0000313" key="1">
    <source>
        <dbReference type="EMBL" id="CCK75046.1"/>
    </source>
</evidence>
<dbReference type="OrthoDB" id="6312934at2"/>
<dbReference type="AlphaFoldDB" id="R4YKI1"/>
<keyword evidence="2" id="KW-1185">Reference proteome</keyword>
<evidence type="ECO:0000313" key="2">
    <source>
        <dbReference type="Proteomes" id="UP000032749"/>
    </source>
</evidence>
<dbReference type="HOGENOM" id="CLU_109291_0_1_6"/>
<organism evidence="1 2">
    <name type="scientific">Oleispira antarctica RB-8</name>
    <dbReference type="NCBI Taxonomy" id="698738"/>
    <lineage>
        <taxon>Bacteria</taxon>
        <taxon>Pseudomonadati</taxon>
        <taxon>Pseudomonadota</taxon>
        <taxon>Gammaproteobacteria</taxon>
        <taxon>Oceanospirillales</taxon>
        <taxon>Oceanospirillaceae</taxon>
        <taxon>Oleispira</taxon>
    </lineage>
</organism>
<dbReference type="Proteomes" id="UP000032749">
    <property type="component" value="Chromosome"/>
</dbReference>
<dbReference type="InterPro" id="IPR009225">
    <property type="entry name" value="Phage_head_completion_GpL"/>
</dbReference>
<reference evidence="1 2" key="1">
    <citation type="journal article" date="2013" name="Nat. Commun.">
        <title>Genome sequence and functional genomic analysis of the oil-degrading bacterium Oleispira antarctica.</title>
        <authorList>
            <person name="Kube M."/>
            <person name="Chernikova T.N."/>
            <person name="Al-Ramahi Y."/>
            <person name="Beloqui A."/>
            <person name="Lopez-Cortez N."/>
            <person name="Guazzaroni M.E."/>
            <person name="Heipieper H.J."/>
            <person name="Klages S."/>
            <person name="Kotsyurbenko O.R."/>
            <person name="Langer I."/>
            <person name="Nechitaylo T.Y."/>
            <person name="Lunsdorf H."/>
            <person name="Fernandez M."/>
            <person name="Juarez S."/>
            <person name="Ciordia S."/>
            <person name="Singer A."/>
            <person name="Kagan O."/>
            <person name="Egorova O."/>
            <person name="Petit P.A."/>
            <person name="Stogios P."/>
            <person name="Kim Y."/>
            <person name="Tchigvintsev A."/>
            <person name="Flick R."/>
            <person name="Denaro R."/>
            <person name="Genovese M."/>
            <person name="Albar J.P."/>
            <person name="Reva O.N."/>
            <person name="Martinez-Gomariz M."/>
            <person name="Tran H."/>
            <person name="Ferrer M."/>
            <person name="Savchenko A."/>
            <person name="Yakunin A.F."/>
            <person name="Yakimov M.M."/>
            <person name="Golyshina O.V."/>
            <person name="Reinhardt R."/>
            <person name="Golyshin P.N."/>
        </authorList>
    </citation>
    <scope>NUCLEOTIDE SEQUENCE [LARGE SCALE GENOMIC DNA]</scope>
</reference>
<name>R4YKI1_OLEAN</name>
<dbReference type="Pfam" id="PF05926">
    <property type="entry name" value="Phage_GPL"/>
    <property type="match status" value="1"/>
</dbReference>
<sequence length="156" mass="16985">MNHGFSANSATVRPTEKVLNDGFFTSLSVEEFSSGYGLPAEMTNQVIEQYLLSAMDRINTALQAFKSASDANGFNKLEDVVSSQLGGISAKVIQYKQAVYSAAKADLLRADISMDRKPNAENAANSADEMMSHYERQSTRAIANIQGQRMIGIHSI</sequence>
<dbReference type="KEGG" id="oai:OLEAN_C08700"/>
<accession>R4YKI1</accession>
<dbReference type="EMBL" id="FO203512">
    <property type="protein sequence ID" value="CCK75046.1"/>
    <property type="molecule type" value="Genomic_DNA"/>
</dbReference>